<dbReference type="Proteomes" id="UP001597418">
    <property type="component" value="Unassembled WGS sequence"/>
</dbReference>
<sequence>MRKSKDKIALSYASLFIYGEHGEDALRNTFATIVPALVLFYIGHLDQAITIGLGALFATLTDLPGNREDKWRSALWTIPVFSAVAYITASATALPQLLILWLVISAFGFTIISIYGARFAAMGLMALVLITFTVGLLPADPISYAVHIGVGVCLYFFFSVLQVHYFPYRSLKYAIAESFYRMAVMLKNKAKFYDEQVPLEQAYKQLGVLHLRVSEQQESVRNLLLREKRLTDKSSDSSDYWIKQAVGVTDLYELLVALDHDYDAIRKLLAPVQVLESIRALIMLLAEEVDLLAWKCAHNSRIDKRYSKLVEIEAILKDLSLKRDTISGEESQVLGATVRNARYIVSCIQRIRLVLDRDDRDQITDGRYSYSRYIARAPKGVRALRHQFSFRTPVFPFALRLALLFGVGGSIGLFLPEYHYTYWILITLVVVARPGFATTNTRNAQRIIGTLAGVLLGFVLLLLIPLPAVLLSLSVCGLFGFFFFNRINYMFSVLCLTPAIIMALHVYEGNLVDILGSRIVFTLVGSLLAWLGWFFIPVRQDKGLTNLAANVVEKGEEYRSVILKKIGWHEVDDNDLRLARKTAHVALAAFSSAMDQLRHEPGARRRNWRAIYTFHSLAYRLNSLMIGLSVAAAEVGFEQDATALLPRIAYIDKLHTELQKIYQDL</sequence>
<dbReference type="RefSeq" id="WP_156472535.1">
    <property type="nucleotide sequence ID" value="NZ_JBHUMB010000006.1"/>
</dbReference>
<comment type="caution">
    <text evidence="8">The sequence shown here is derived from an EMBL/GenBank/DDBJ whole genome shotgun (WGS) entry which is preliminary data.</text>
</comment>
<feature type="domain" description="Integral membrane protein YccS N-terminal" evidence="6">
    <location>
        <begin position="77"/>
        <end position="325"/>
    </location>
</feature>
<gene>
    <name evidence="8" type="ORF">ACFSQ6_06860</name>
</gene>
<evidence type="ECO:0000256" key="3">
    <source>
        <dbReference type="ARBA" id="ARBA00022989"/>
    </source>
</evidence>
<evidence type="ECO:0000259" key="6">
    <source>
        <dbReference type="Pfam" id="PF12805"/>
    </source>
</evidence>
<feature type="transmembrane region" description="Helical" evidence="5">
    <location>
        <begin position="73"/>
        <end position="91"/>
    </location>
</feature>
<dbReference type="Pfam" id="PF12805">
    <property type="entry name" value="FUSC-like"/>
    <property type="match status" value="1"/>
</dbReference>
<keyword evidence="9" id="KW-1185">Reference proteome</keyword>
<keyword evidence="4 5" id="KW-0472">Membrane</keyword>
<keyword evidence="2 5" id="KW-0812">Transmembrane</keyword>
<evidence type="ECO:0000259" key="7">
    <source>
        <dbReference type="Pfam" id="PF13515"/>
    </source>
</evidence>
<dbReference type="EMBL" id="JBHUMB010000006">
    <property type="protein sequence ID" value="MFD2743113.1"/>
    <property type="molecule type" value="Genomic_DNA"/>
</dbReference>
<proteinExistence type="predicted"/>
<comment type="subcellular location">
    <subcellularLocation>
        <location evidence="1">Membrane</location>
        <topology evidence="1">Multi-pass membrane protein</topology>
    </subcellularLocation>
</comment>
<dbReference type="InterPro" id="IPR032692">
    <property type="entry name" value="YccS_N"/>
</dbReference>
<organism evidence="8 9">
    <name type="scientific">Sphingobacterium populi</name>
    <dbReference type="NCBI Taxonomy" id="1812824"/>
    <lineage>
        <taxon>Bacteria</taxon>
        <taxon>Pseudomonadati</taxon>
        <taxon>Bacteroidota</taxon>
        <taxon>Sphingobacteriia</taxon>
        <taxon>Sphingobacteriales</taxon>
        <taxon>Sphingobacteriaceae</taxon>
        <taxon>Sphingobacterium</taxon>
    </lineage>
</organism>
<dbReference type="InterPro" id="IPR049453">
    <property type="entry name" value="Memb_transporter_dom"/>
</dbReference>
<evidence type="ECO:0000256" key="4">
    <source>
        <dbReference type="ARBA" id="ARBA00023136"/>
    </source>
</evidence>
<evidence type="ECO:0000256" key="1">
    <source>
        <dbReference type="ARBA" id="ARBA00004141"/>
    </source>
</evidence>
<evidence type="ECO:0000256" key="5">
    <source>
        <dbReference type="SAM" id="Phobius"/>
    </source>
</evidence>
<evidence type="ECO:0000313" key="9">
    <source>
        <dbReference type="Proteomes" id="UP001597418"/>
    </source>
</evidence>
<accession>A0ABW5UBB2</accession>
<feature type="transmembrane region" description="Helical" evidence="5">
    <location>
        <begin position="489"/>
        <end position="507"/>
    </location>
</feature>
<dbReference type="Pfam" id="PF13515">
    <property type="entry name" value="FUSC_2"/>
    <property type="match status" value="1"/>
</dbReference>
<evidence type="ECO:0000256" key="2">
    <source>
        <dbReference type="ARBA" id="ARBA00022692"/>
    </source>
</evidence>
<name>A0ABW5UBB2_9SPHI</name>
<protein>
    <submittedName>
        <fullName evidence="8">FUSC family membrane protein</fullName>
    </submittedName>
</protein>
<feature type="transmembrane region" description="Helical" evidence="5">
    <location>
        <begin position="451"/>
        <end position="483"/>
    </location>
</feature>
<feature type="transmembrane region" description="Helical" evidence="5">
    <location>
        <begin position="420"/>
        <end position="439"/>
    </location>
</feature>
<feature type="transmembrane region" description="Helical" evidence="5">
    <location>
        <begin position="38"/>
        <end position="61"/>
    </location>
</feature>
<reference evidence="9" key="1">
    <citation type="journal article" date="2019" name="Int. J. Syst. Evol. Microbiol.">
        <title>The Global Catalogue of Microorganisms (GCM) 10K type strain sequencing project: providing services to taxonomists for standard genome sequencing and annotation.</title>
        <authorList>
            <consortium name="The Broad Institute Genomics Platform"/>
            <consortium name="The Broad Institute Genome Sequencing Center for Infectious Disease"/>
            <person name="Wu L."/>
            <person name="Ma J."/>
        </authorList>
    </citation>
    <scope>NUCLEOTIDE SEQUENCE [LARGE SCALE GENOMIC DNA]</scope>
    <source>
        <strain evidence="9">KCTC 42247</strain>
    </source>
</reference>
<feature type="domain" description="Integral membrane bound transporter" evidence="7">
    <location>
        <begin position="415"/>
        <end position="531"/>
    </location>
</feature>
<feature type="transmembrane region" description="Helical" evidence="5">
    <location>
        <begin position="394"/>
        <end position="414"/>
    </location>
</feature>
<feature type="transmembrane region" description="Helical" evidence="5">
    <location>
        <begin position="122"/>
        <end position="139"/>
    </location>
</feature>
<evidence type="ECO:0000313" key="8">
    <source>
        <dbReference type="EMBL" id="MFD2743113.1"/>
    </source>
</evidence>
<feature type="transmembrane region" description="Helical" evidence="5">
    <location>
        <begin position="519"/>
        <end position="536"/>
    </location>
</feature>
<feature type="transmembrane region" description="Helical" evidence="5">
    <location>
        <begin position="145"/>
        <end position="166"/>
    </location>
</feature>
<keyword evidence="3 5" id="KW-1133">Transmembrane helix</keyword>